<evidence type="ECO:0000259" key="5">
    <source>
        <dbReference type="Pfam" id="PF00694"/>
    </source>
</evidence>
<dbReference type="InterPro" id="IPR050075">
    <property type="entry name" value="LeuD"/>
</dbReference>
<dbReference type="PANTHER" id="PTHR43345:SF10">
    <property type="entry name" value="3-ISOPROPYLMALATE DEHYDRATASE SMALL SUBUNIT 1"/>
    <property type="match status" value="1"/>
</dbReference>
<name>A0A1Q9LKR3_9PSEU</name>
<dbReference type="Proteomes" id="UP000186040">
    <property type="component" value="Unassembled WGS sequence"/>
</dbReference>
<evidence type="ECO:0000313" key="6">
    <source>
        <dbReference type="EMBL" id="OLR92647.1"/>
    </source>
</evidence>
<proteinExistence type="predicted"/>
<accession>A0A1Q9LKR3</accession>
<evidence type="ECO:0000256" key="2">
    <source>
        <dbReference type="ARBA" id="ARBA00023239"/>
    </source>
</evidence>
<evidence type="ECO:0000313" key="7">
    <source>
        <dbReference type="Proteomes" id="UP000186040"/>
    </source>
</evidence>
<evidence type="ECO:0000256" key="3">
    <source>
        <dbReference type="ARBA" id="ARBA00031631"/>
    </source>
</evidence>
<dbReference type="PANTHER" id="PTHR43345">
    <property type="entry name" value="3-ISOPROPYLMALATE DEHYDRATASE SMALL SUBUNIT 2-RELATED-RELATED"/>
    <property type="match status" value="1"/>
</dbReference>
<dbReference type="RefSeq" id="WP_075975789.1">
    <property type="nucleotide sequence ID" value="NZ_MKQR01000016.1"/>
</dbReference>
<comment type="caution">
    <text evidence="6">The sequence shown here is derived from an EMBL/GenBank/DDBJ whole genome shotgun (WGS) entry which is preliminary data.</text>
</comment>
<dbReference type="OrthoDB" id="9777465at2"/>
<reference evidence="6 7" key="1">
    <citation type="submission" date="2016-10" db="EMBL/GenBank/DDBJ databases">
        <title>The Draft Genome Sequence of Actinokineospora bangkokensis 44EHWT reveals the biosynthetic pathway of antifungal compounds Thailandins with unusual extender unit butylmalonyl-CoA.</title>
        <authorList>
            <person name="Greule A."/>
            <person name="Intra B."/>
            <person name="Flemming S."/>
            <person name="Rommel M.G."/>
            <person name="Panbangred W."/>
            <person name="Bechthold A."/>
        </authorList>
    </citation>
    <scope>NUCLEOTIDE SEQUENCE [LARGE SCALE GENOMIC DNA]</scope>
    <source>
        <strain evidence="6 7">44EHW</strain>
    </source>
</reference>
<dbReference type="EMBL" id="MKQR01000016">
    <property type="protein sequence ID" value="OLR92647.1"/>
    <property type="molecule type" value="Genomic_DNA"/>
</dbReference>
<feature type="domain" description="Aconitase A/isopropylmalate dehydratase small subunit swivel" evidence="5">
    <location>
        <begin position="55"/>
        <end position="104"/>
    </location>
</feature>
<gene>
    <name evidence="6" type="ORF">BJP25_21665</name>
</gene>
<evidence type="ECO:0000256" key="1">
    <source>
        <dbReference type="ARBA" id="ARBA00017233"/>
    </source>
</evidence>
<evidence type="ECO:0000256" key="4">
    <source>
        <dbReference type="ARBA" id="ARBA00033368"/>
    </source>
</evidence>
<dbReference type="SUPFAM" id="SSF52016">
    <property type="entry name" value="LeuD/IlvD-like"/>
    <property type="match status" value="1"/>
</dbReference>
<dbReference type="Gene3D" id="3.20.19.10">
    <property type="entry name" value="Aconitase, domain 4"/>
    <property type="match status" value="1"/>
</dbReference>
<dbReference type="InterPro" id="IPR015928">
    <property type="entry name" value="Aconitase/3IPM_dehydase_swvl"/>
</dbReference>
<organism evidence="6 7">
    <name type="scientific">Actinokineospora bangkokensis</name>
    <dbReference type="NCBI Taxonomy" id="1193682"/>
    <lineage>
        <taxon>Bacteria</taxon>
        <taxon>Bacillati</taxon>
        <taxon>Actinomycetota</taxon>
        <taxon>Actinomycetes</taxon>
        <taxon>Pseudonocardiales</taxon>
        <taxon>Pseudonocardiaceae</taxon>
        <taxon>Actinokineospora</taxon>
    </lineage>
</organism>
<dbReference type="STRING" id="1193682.BJP25_21665"/>
<dbReference type="AlphaFoldDB" id="A0A1Q9LKR3"/>
<dbReference type="Pfam" id="PF00694">
    <property type="entry name" value="Aconitase_C"/>
    <property type="match status" value="1"/>
</dbReference>
<dbReference type="NCBIfam" id="TIGR02087">
    <property type="entry name" value="LEUD_arch"/>
    <property type="match status" value="1"/>
</dbReference>
<keyword evidence="2" id="KW-0456">Lyase</keyword>
<keyword evidence="7" id="KW-1185">Reference proteome</keyword>
<dbReference type="InterPro" id="IPR011827">
    <property type="entry name" value="LeuD_type2/HacB/DmdB"/>
</dbReference>
<dbReference type="InterPro" id="IPR000573">
    <property type="entry name" value="AconitaseA/IPMdHydase_ssu_swvl"/>
</dbReference>
<sequence>MTAPTTGRVWRFGDDVNTDVIHPPAFYSLDPDKVRRGLFHGYDPAIARDVRPGDVFVAGRNFGCGSSRETSIRAIKLNQVGAVVAVDFARIFFRNATNNGLPCLTPARPADLDLVEAGSRVTLDPVAATLTCADGTVVDLVPPGEFVRRIWAAGGLLNLLPGSAGG</sequence>
<protein>
    <recommendedName>
        <fullName evidence="1">3-isopropylmalate dehydratase small subunit</fullName>
    </recommendedName>
    <alternativeName>
        <fullName evidence="3">Alpha-IPM isomerase</fullName>
    </alternativeName>
    <alternativeName>
        <fullName evidence="4">Isopropylmalate isomerase</fullName>
    </alternativeName>
</protein>
<dbReference type="GO" id="GO:0016836">
    <property type="term" value="F:hydro-lyase activity"/>
    <property type="evidence" value="ECO:0007669"/>
    <property type="project" value="InterPro"/>
</dbReference>